<dbReference type="SUPFAM" id="SSF82282">
    <property type="entry name" value="Homocysteine S-methyltransferase"/>
    <property type="match status" value="1"/>
</dbReference>
<dbReference type="Proteomes" id="UP001272515">
    <property type="component" value="Unassembled WGS sequence"/>
</dbReference>
<comment type="caution">
    <text evidence="7">The sequence shown here is derived from an EMBL/GenBank/DDBJ whole genome shotgun (WGS) entry which is preliminary data.</text>
</comment>
<feature type="domain" description="Hcy-binding" evidence="6">
    <location>
        <begin position="6"/>
        <end position="344"/>
    </location>
</feature>
<dbReference type="InterPro" id="IPR036589">
    <property type="entry name" value="HCY_dom_sf"/>
</dbReference>
<evidence type="ECO:0000256" key="4">
    <source>
        <dbReference type="ARBA" id="ARBA00022833"/>
    </source>
</evidence>
<keyword evidence="1 5" id="KW-0489">Methyltransferase</keyword>
<feature type="binding site" evidence="5">
    <location>
        <position position="329"/>
    </location>
    <ligand>
        <name>Zn(2+)</name>
        <dbReference type="ChEBI" id="CHEBI:29105"/>
    </ligand>
</feature>
<name>A0ABU3Z631_9FIRM</name>
<keyword evidence="4 5" id="KW-0862">Zinc</keyword>
<comment type="cofactor">
    <cofactor evidence="5">
        <name>Zn(2+)</name>
        <dbReference type="ChEBI" id="CHEBI:29105"/>
    </cofactor>
</comment>
<evidence type="ECO:0000259" key="6">
    <source>
        <dbReference type="PROSITE" id="PS50970"/>
    </source>
</evidence>
<gene>
    <name evidence="7" type="primary">mmuM</name>
    <name evidence="7" type="ORF">RVY80_00725</name>
</gene>
<dbReference type="PANTHER" id="PTHR46015">
    <property type="entry name" value="ZGC:172121"/>
    <property type="match status" value="1"/>
</dbReference>
<dbReference type="InterPro" id="IPR051486">
    <property type="entry name" value="Hcy_S-methyltransferase"/>
</dbReference>
<evidence type="ECO:0000256" key="2">
    <source>
        <dbReference type="ARBA" id="ARBA00022679"/>
    </source>
</evidence>
<keyword evidence="3 5" id="KW-0479">Metal-binding</keyword>
<dbReference type="PANTHER" id="PTHR46015:SF1">
    <property type="entry name" value="HOMOCYSTEINE S-METHYLTRANSFERASE-LIKE ISOFORM 1"/>
    <property type="match status" value="1"/>
</dbReference>
<sequence>MATITSKFTDAVLSKKQLVLDGAFATELESYGCNLNDPLWSAKVLFEQPDLVKKVHNSYLAAGADIIESSGYQATVVGFQDKGFSHCEAIELVKLSVRTAIAARDEFVAASGHKTNSVESNNSDSNCTDPNGTDSYSAIDVLDNGQLATPIVAASVGPYGAFLADGSEYRGDYNVGDNVLVDFHKGRIALFAEEQPDVFACETVPSLQEARALAEVLSDELVSRNIPAWISFSCADEEHTCGGDLIEDCAEFLDTVDAVQAIGVNCTQPKYVESLIRHIKAKTNKAIVVYPNTGELYDNVNKTWFGEADAFDQYAKTWAEAGAQIIGGCCRTGLKNIGRIAEWAHK</sequence>
<evidence type="ECO:0000256" key="1">
    <source>
        <dbReference type="ARBA" id="ARBA00022603"/>
    </source>
</evidence>
<dbReference type="InterPro" id="IPR017226">
    <property type="entry name" value="BHMT-like"/>
</dbReference>
<dbReference type="InterPro" id="IPR003726">
    <property type="entry name" value="HCY_dom"/>
</dbReference>
<evidence type="ECO:0000256" key="5">
    <source>
        <dbReference type="PROSITE-ProRule" id="PRU00333"/>
    </source>
</evidence>
<dbReference type="Pfam" id="PF02574">
    <property type="entry name" value="S-methyl_trans"/>
    <property type="match status" value="1"/>
</dbReference>
<organism evidence="7 8">
    <name type="scientific">Veillonella absiana</name>
    <dbReference type="NCBI Taxonomy" id="3079305"/>
    <lineage>
        <taxon>Bacteria</taxon>
        <taxon>Bacillati</taxon>
        <taxon>Bacillota</taxon>
        <taxon>Negativicutes</taxon>
        <taxon>Veillonellales</taxon>
        <taxon>Veillonellaceae</taxon>
        <taxon>Veillonella</taxon>
    </lineage>
</organism>
<dbReference type="GO" id="GO:0008168">
    <property type="term" value="F:methyltransferase activity"/>
    <property type="evidence" value="ECO:0007669"/>
    <property type="project" value="UniProtKB-KW"/>
</dbReference>
<evidence type="ECO:0000313" key="7">
    <source>
        <dbReference type="EMBL" id="MDV5087379.1"/>
    </source>
</evidence>
<dbReference type="Gene3D" id="3.20.20.330">
    <property type="entry name" value="Homocysteine-binding-like domain"/>
    <property type="match status" value="1"/>
</dbReference>
<dbReference type="NCBIfam" id="NF007020">
    <property type="entry name" value="PRK09485.1"/>
    <property type="match status" value="1"/>
</dbReference>
<protein>
    <submittedName>
        <fullName evidence="7">Homocysteine S-methyltransferase</fullName>
        <ecNumber evidence="7">2.1.1.10</ecNumber>
    </submittedName>
</protein>
<dbReference type="EC" id="2.1.1.10" evidence="7"/>
<evidence type="ECO:0000313" key="8">
    <source>
        <dbReference type="Proteomes" id="UP001272515"/>
    </source>
</evidence>
<reference evidence="7 8" key="1">
    <citation type="submission" date="2023-10" db="EMBL/GenBank/DDBJ databases">
        <title>Veillonella sp. nov., isolated from a pig farm feces dump.</title>
        <authorList>
            <person name="Chang Y.-H."/>
        </authorList>
    </citation>
    <scope>NUCLEOTIDE SEQUENCE [LARGE SCALE GENOMIC DNA]</scope>
    <source>
        <strain evidence="7 8">YH-vei2233</strain>
    </source>
</reference>
<keyword evidence="8" id="KW-1185">Reference proteome</keyword>
<evidence type="ECO:0000256" key="3">
    <source>
        <dbReference type="ARBA" id="ARBA00022723"/>
    </source>
</evidence>
<dbReference type="PIRSF" id="PIRSF037505">
    <property type="entry name" value="Betaine_HMT"/>
    <property type="match status" value="1"/>
</dbReference>
<feature type="binding site" evidence="5">
    <location>
        <position position="266"/>
    </location>
    <ligand>
        <name>Zn(2+)</name>
        <dbReference type="ChEBI" id="CHEBI:29105"/>
    </ligand>
</feature>
<dbReference type="EMBL" id="JAWJZB010000001">
    <property type="protein sequence ID" value="MDV5087379.1"/>
    <property type="molecule type" value="Genomic_DNA"/>
</dbReference>
<dbReference type="PROSITE" id="PS50970">
    <property type="entry name" value="HCY"/>
    <property type="match status" value="1"/>
</dbReference>
<keyword evidence="2 5" id="KW-0808">Transferase</keyword>
<accession>A0ABU3Z631</accession>
<dbReference type="GO" id="GO:0032259">
    <property type="term" value="P:methylation"/>
    <property type="evidence" value="ECO:0007669"/>
    <property type="project" value="UniProtKB-KW"/>
</dbReference>
<proteinExistence type="predicted"/>
<feature type="binding site" evidence="5">
    <location>
        <position position="330"/>
    </location>
    <ligand>
        <name>Zn(2+)</name>
        <dbReference type="ChEBI" id="CHEBI:29105"/>
    </ligand>
</feature>
<dbReference type="RefSeq" id="WP_317329241.1">
    <property type="nucleotide sequence ID" value="NZ_JAWJZA010000009.1"/>
</dbReference>